<comment type="similarity">
    <text evidence="2">Belongs to the bacterial solute-binding protein 5 family.</text>
</comment>
<dbReference type="Gene3D" id="3.40.190.10">
    <property type="entry name" value="Periplasmic binding protein-like II"/>
    <property type="match status" value="1"/>
</dbReference>
<dbReference type="InterPro" id="IPR030678">
    <property type="entry name" value="Peptide/Ni-bd"/>
</dbReference>
<dbReference type="AlphaFoldDB" id="A0A4P6JK80"/>
<accession>A0A4P6JK80</accession>
<dbReference type="PIRSF" id="PIRSF002741">
    <property type="entry name" value="MppA"/>
    <property type="match status" value="1"/>
</dbReference>
<dbReference type="GO" id="GO:0015833">
    <property type="term" value="P:peptide transport"/>
    <property type="evidence" value="ECO:0007669"/>
    <property type="project" value="TreeGrafter"/>
</dbReference>
<proteinExistence type="inferred from homology"/>
<dbReference type="GO" id="GO:0042597">
    <property type="term" value="C:periplasmic space"/>
    <property type="evidence" value="ECO:0007669"/>
    <property type="project" value="UniProtKB-ARBA"/>
</dbReference>
<comment type="subcellular location">
    <subcellularLocation>
        <location evidence="1">Cell envelope</location>
    </subcellularLocation>
</comment>
<dbReference type="OrthoDB" id="9783874at2"/>
<name>A0A4P6JK80_KTERU</name>
<dbReference type="SUPFAM" id="SSF53850">
    <property type="entry name" value="Periplasmic binding protein-like II"/>
    <property type="match status" value="1"/>
</dbReference>
<keyword evidence="4 5" id="KW-0732">Signal</keyword>
<dbReference type="Gene3D" id="3.90.76.10">
    <property type="entry name" value="Dipeptide-binding Protein, Domain 1"/>
    <property type="match status" value="1"/>
</dbReference>
<dbReference type="PANTHER" id="PTHR30290">
    <property type="entry name" value="PERIPLASMIC BINDING COMPONENT OF ABC TRANSPORTER"/>
    <property type="match status" value="1"/>
</dbReference>
<sequence length="592" mass="64601">MDFMKFSKKVLLPVIMVLATLLAACGSSSTSGGTQTSTQAAKAPDKQQILVYPIAGVADLATLDPALAEDVYSSQAIGTMFNGLVTYNNKTQIVPDLAKSYDLSKDGLSWTFHLRPDLKFSDGTALTSADVVYSIDRALQPATKSGFAINELGPIKDADKLNSGKIKTIIGDSLLAPDPQTVVIITSKKAAYLLDALTVSVGNVLEKSFVEKNGTSWTDHLADTGSGGNAGPWILQNYTRSKSLTFVPNPYYFGTKPQLKKVVMPLYSQKDTTYKDYQVNRVDFSFVPTIKLNDAKALPSGQYRTDPSLRLSWFAMNYLVKPFDNIKIRQAFSLAVNRDLIATKVWKDSVTPSYHIIPNGTAGYNPDLTGPAGVKSTAGDATTAKKLFQEGLQEEGMTTATMPPIVFEVSSQGIQDQRDMYAAIQQMWQSTFGIPVKVNDIDFNKLVKDITGTVGNTNLMAFAIGWTGTPDPQNWMTNQFGPNSTINLGNYGNNQSTDAAQQKQAQQLMEQADAEVASPEQRAKLYDQAEQQLVNDVAWLTLYQVKTVYVVKPCVANWPHNPFGQAGIAYQPDWANIYITNAGPCANTADYQ</sequence>
<dbReference type="Gene3D" id="3.10.105.10">
    <property type="entry name" value="Dipeptide-binding Protein, Domain 3"/>
    <property type="match status" value="1"/>
</dbReference>
<dbReference type="PROSITE" id="PS51257">
    <property type="entry name" value="PROKAR_LIPOPROTEIN"/>
    <property type="match status" value="1"/>
</dbReference>
<dbReference type="CDD" id="cd08504">
    <property type="entry name" value="PBP2_OppA"/>
    <property type="match status" value="1"/>
</dbReference>
<dbReference type="GO" id="GO:0043190">
    <property type="term" value="C:ATP-binding cassette (ABC) transporter complex"/>
    <property type="evidence" value="ECO:0007669"/>
    <property type="project" value="InterPro"/>
</dbReference>
<evidence type="ECO:0000256" key="4">
    <source>
        <dbReference type="ARBA" id="ARBA00022729"/>
    </source>
</evidence>
<gene>
    <name evidence="7" type="ORF">EPA93_03110</name>
</gene>
<dbReference type="InterPro" id="IPR000914">
    <property type="entry name" value="SBP_5_dom"/>
</dbReference>
<feature type="signal peptide" evidence="5">
    <location>
        <begin position="1"/>
        <end position="23"/>
    </location>
</feature>
<dbReference type="GO" id="GO:0030313">
    <property type="term" value="C:cell envelope"/>
    <property type="evidence" value="ECO:0007669"/>
    <property type="project" value="UniProtKB-SubCell"/>
</dbReference>
<evidence type="ECO:0000313" key="7">
    <source>
        <dbReference type="EMBL" id="QBD75036.1"/>
    </source>
</evidence>
<keyword evidence="8" id="KW-1185">Reference proteome</keyword>
<protein>
    <submittedName>
        <fullName evidence="7">Peptide ABC transporter substrate-binding protein</fullName>
    </submittedName>
</protein>
<dbReference type="GO" id="GO:1904680">
    <property type="term" value="F:peptide transmembrane transporter activity"/>
    <property type="evidence" value="ECO:0007669"/>
    <property type="project" value="TreeGrafter"/>
</dbReference>
<keyword evidence="3" id="KW-0813">Transport</keyword>
<dbReference type="PANTHER" id="PTHR30290:SF10">
    <property type="entry name" value="PERIPLASMIC OLIGOPEPTIDE-BINDING PROTEIN-RELATED"/>
    <property type="match status" value="1"/>
</dbReference>
<evidence type="ECO:0000256" key="1">
    <source>
        <dbReference type="ARBA" id="ARBA00004196"/>
    </source>
</evidence>
<dbReference type="EMBL" id="CP035758">
    <property type="protein sequence ID" value="QBD75036.1"/>
    <property type="molecule type" value="Genomic_DNA"/>
</dbReference>
<evidence type="ECO:0000256" key="3">
    <source>
        <dbReference type="ARBA" id="ARBA00022448"/>
    </source>
</evidence>
<feature type="chain" id="PRO_5020231264" evidence="5">
    <location>
        <begin position="24"/>
        <end position="592"/>
    </location>
</feature>
<dbReference type="Pfam" id="PF00496">
    <property type="entry name" value="SBP_bac_5"/>
    <property type="match status" value="1"/>
</dbReference>
<evidence type="ECO:0000313" key="8">
    <source>
        <dbReference type="Proteomes" id="UP000290365"/>
    </source>
</evidence>
<feature type="domain" description="Solute-binding protein family 5" evidence="6">
    <location>
        <begin position="92"/>
        <end position="483"/>
    </location>
</feature>
<dbReference type="Proteomes" id="UP000290365">
    <property type="component" value="Chromosome"/>
</dbReference>
<evidence type="ECO:0000259" key="6">
    <source>
        <dbReference type="Pfam" id="PF00496"/>
    </source>
</evidence>
<dbReference type="KEGG" id="kbs:EPA93_03110"/>
<evidence type="ECO:0000256" key="5">
    <source>
        <dbReference type="SAM" id="SignalP"/>
    </source>
</evidence>
<dbReference type="InterPro" id="IPR039424">
    <property type="entry name" value="SBP_5"/>
</dbReference>
<evidence type="ECO:0000256" key="2">
    <source>
        <dbReference type="ARBA" id="ARBA00005695"/>
    </source>
</evidence>
<organism evidence="7 8">
    <name type="scientific">Ktedonosporobacter rubrisoli</name>
    <dbReference type="NCBI Taxonomy" id="2509675"/>
    <lineage>
        <taxon>Bacteria</taxon>
        <taxon>Bacillati</taxon>
        <taxon>Chloroflexota</taxon>
        <taxon>Ktedonobacteria</taxon>
        <taxon>Ktedonobacterales</taxon>
        <taxon>Ktedonosporobacteraceae</taxon>
        <taxon>Ktedonosporobacter</taxon>
    </lineage>
</organism>
<reference evidence="7 8" key="1">
    <citation type="submission" date="2019-01" db="EMBL/GenBank/DDBJ databases">
        <title>Ktedonosporobacter rubrisoli SCAWS-G2.</title>
        <authorList>
            <person name="Huang Y."/>
            <person name="Yan B."/>
        </authorList>
    </citation>
    <scope>NUCLEOTIDE SEQUENCE [LARGE SCALE GENOMIC DNA]</scope>
    <source>
        <strain evidence="7 8">SCAWS-G2</strain>
    </source>
</reference>